<dbReference type="Proteomes" id="UP000887013">
    <property type="component" value="Unassembled WGS sequence"/>
</dbReference>
<accession>A0A8X6QU34</accession>
<comment type="caution">
    <text evidence="1">The sequence shown here is derived from an EMBL/GenBank/DDBJ whole genome shotgun (WGS) entry which is preliminary data.</text>
</comment>
<dbReference type="OrthoDB" id="6435553at2759"/>
<gene>
    <name evidence="1" type="primary">NCL1_49061</name>
    <name evidence="1" type="ORF">NPIL_528371</name>
</gene>
<reference evidence="1" key="1">
    <citation type="submission" date="2020-08" db="EMBL/GenBank/DDBJ databases">
        <title>Multicomponent nature underlies the extraordinary mechanical properties of spider dragline silk.</title>
        <authorList>
            <person name="Kono N."/>
            <person name="Nakamura H."/>
            <person name="Mori M."/>
            <person name="Yoshida Y."/>
            <person name="Ohtoshi R."/>
            <person name="Malay A.D."/>
            <person name="Moran D.A.P."/>
            <person name="Tomita M."/>
            <person name="Numata K."/>
            <person name="Arakawa K."/>
        </authorList>
    </citation>
    <scope>NUCLEOTIDE SEQUENCE</scope>
</reference>
<name>A0A8X6QU34_NEPPI</name>
<proteinExistence type="predicted"/>
<dbReference type="EMBL" id="BMAW01036242">
    <property type="protein sequence ID" value="GFU43186.1"/>
    <property type="molecule type" value="Genomic_DNA"/>
</dbReference>
<keyword evidence="2" id="KW-1185">Reference proteome</keyword>
<sequence>MDHFPVLSLQKLCSTKIALGIYNDPEMTALEEKYDLLKYFPLSKGIMDFLELRQSDHQLDGFPYLFRASPFNKYHLKQRRKPPFYKRNRDITNKFSWCFTPKLKKDMHYAEWNNLVLKKISSLSIPKPLHNELLTSVRCTRLEIKKWMSNHREILRCSEETINFHWKSSGKINYEETAKSLIRNEKLDTRTRYALASFYYLKDDAIYLWSEERMSWGEKNLISHDHPCLQIWNNCVKRRSAIEWDNLADNRTGFEIGMLGDSSESWHSHYHLGIRTVFTKLSTGKKIEWLNYSVKYETIDSEDFLFCLSHLEAHHEKENLFRKYPCQVLGYFLDWPLQSEFLEVAESIWSFVSGRIFFFLLHFIIYERIVKEWNDYDYFHLLREFWRRSPIHLKECIQQKHIYQVVMLVVDCDYMSSFYKEKIAKLCANIDYAFRIPRTKNIS</sequence>
<organism evidence="1 2">
    <name type="scientific">Nephila pilipes</name>
    <name type="common">Giant wood spider</name>
    <name type="synonym">Nephila maculata</name>
    <dbReference type="NCBI Taxonomy" id="299642"/>
    <lineage>
        <taxon>Eukaryota</taxon>
        <taxon>Metazoa</taxon>
        <taxon>Ecdysozoa</taxon>
        <taxon>Arthropoda</taxon>
        <taxon>Chelicerata</taxon>
        <taxon>Arachnida</taxon>
        <taxon>Araneae</taxon>
        <taxon>Araneomorphae</taxon>
        <taxon>Entelegynae</taxon>
        <taxon>Araneoidea</taxon>
        <taxon>Nephilidae</taxon>
        <taxon>Nephila</taxon>
    </lineage>
</organism>
<dbReference type="AlphaFoldDB" id="A0A8X6QU34"/>
<protein>
    <submittedName>
        <fullName evidence="1">Uncharacterized protein</fullName>
    </submittedName>
</protein>
<evidence type="ECO:0000313" key="2">
    <source>
        <dbReference type="Proteomes" id="UP000887013"/>
    </source>
</evidence>
<evidence type="ECO:0000313" key="1">
    <source>
        <dbReference type="EMBL" id="GFU43186.1"/>
    </source>
</evidence>